<proteinExistence type="predicted"/>
<organism evidence="1 2">
    <name type="scientific">Arachis hypogaea</name>
    <name type="common">Peanut</name>
    <dbReference type="NCBI Taxonomy" id="3818"/>
    <lineage>
        <taxon>Eukaryota</taxon>
        <taxon>Viridiplantae</taxon>
        <taxon>Streptophyta</taxon>
        <taxon>Embryophyta</taxon>
        <taxon>Tracheophyta</taxon>
        <taxon>Spermatophyta</taxon>
        <taxon>Magnoliopsida</taxon>
        <taxon>eudicotyledons</taxon>
        <taxon>Gunneridae</taxon>
        <taxon>Pentapetalae</taxon>
        <taxon>rosids</taxon>
        <taxon>fabids</taxon>
        <taxon>Fabales</taxon>
        <taxon>Fabaceae</taxon>
        <taxon>Papilionoideae</taxon>
        <taxon>50 kb inversion clade</taxon>
        <taxon>dalbergioids sensu lato</taxon>
        <taxon>Dalbergieae</taxon>
        <taxon>Pterocarpus clade</taxon>
        <taxon>Arachis</taxon>
    </lineage>
</organism>
<keyword evidence="2" id="KW-1185">Reference proteome</keyword>
<evidence type="ECO:0000313" key="1">
    <source>
        <dbReference type="EMBL" id="RYR14590.1"/>
    </source>
</evidence>
<dbReference type="AlphaFoldDB" id="A0A444ZK99"/>
<dbReference type="EMBL" id="SDMP01000014">
    <property type="protein sequence ID" value="RYR14590.1"/>
    <property type="molecule type" value="Genomic_DNA"/>
</dbReference>
<dbReference type="Proteomes" id="UP000289738">
    <property type="component" value="Chromosome B04"/>
</dbReference>
<reference evidence="1 2" key="1">
    <citation type="submission" date="2019-01" db="EMBL/GenBank/DDBJ databases">
        <title>Sequencing of cultivated peanut Arachis hypogaea provides insights into genome evolution and oil improvement.</title>
        <authorList>
            <person name="Chen X."/>
        </authorList>
    </citation>
    <scope>NUCLEOTIDE SEQUENCE [LARGE SCALE GENOMIC DNA]</scope>
    <source>
        <strain evidence="2">cv. Fuhuasheng</strain>
        <tissue evidence="1">Leaves</tissue>
    </source>
</reference>
<comment type="caution">
    <text evidence="1">The sequence shown here is derived from an EMBL/GenBank/DDBJ whole genome shotgun (WGS) entry which is preliminary data.</text>
</comment>
<name>A0A444ZK99_ARAHY</name>
<gene>
    <name evidence="1" type="ORF">Ahy_B04g071211</name>
</gene>
<accession>A0A444ZK99</accession>
<evidence type="ECO:0000313" key="2">
    <source>
        <dbReference type="Proteomes" id="UP000289738"/>
    </source>
</evidence>
<protein>
    <submittedName>
        <fullName evidence="1">Uncharacterized protein</fullName>
    </submittedName>
</protein>
<sequence length="62" mass="7522">MCHKESSIVVHFKTMPAYQDNDLVIDIRVLHRVFWSYYPCIKYPDIANQLSRFCEEKSENRR</sequence>